<reference evidence="3" key="1">
    <citation type="submission" date="2016-06" db="EMBL/GenBank/DDBJ databases">
        <title>De novo assembly and RNA-Seq shows season-dependent expression and editing in black bear kidneys.</title>
        <authorList>
            <person name="Korstanje R."/>
            <person name="Srivastava A."/>
            <person name="Sarsani V.K."/>
            <person name="Sheehan S.M."/>
            <person name="Seger R.L."/>
            <person name="Barter M.E."/>
            <person name="Lindqvist C."/>
            <person name="Brody L.C."/>
            <person name="Mullikin J.C."/>
        </authorList>
    </citation>
    <scope>NUCLEOTIDE SEQUENCE [LARGE SCALE GENOMIC DNA]</scope>
</reference>
<evidence type="ECO:0000313" key="3">
    <source>
        <dbReference type="Proteomes" id="UP000291022"/>
    </source>
</evidence>
<proteinExistence type="predicted"/>
<name>A0A452QTC2_URSAM</name>
<feature type="compositionally biased region" description="Polar residues" evidence="1">
    <location>
        <begin position="42"/>
        <end position="66"/>
    </location>
</feature>
<keyword evidence="3" id="KW-1185">Reference proteome</keyword>
<sequence>MTTFDHQNSENMKLFSAFSGSSDRDSLTVHSRPRQKKPHGVSNGSPVCTSKLTKSLPASPSTSDFCQTRSCASEHRYWSVGGLCTCLSHCWRCTAEGELACLSCQRRWWLWRGI</sequence>
<feature type="region of interest" description="Disordered" evidence="1">
    <location>
        <begin position="15"/>
        <end position="66"/>
    </location>
</feature>
<dbReference type="GO" id="GO:0034451">
    <property type="term" value="C:centriolar satellite"/>
    <property type="evidence" value="ECO:0007669"/>
    <property type="project" value="TreeGrafter"/>
</dbReference>
<organism evidence="2 3">
    <name type="scientific">Ursus americanus</name>
    <name type="common">American black bear</name>
    <name type="synonym">Euarctos americanus</name>
    <dbReference type="NCBI Taxonomy" id="9643"/>
    <lineage>
        <taxon>Eukaryota</taxon>
        <taxon>Metazoa</taxon>
        <taxon>Chordata</taxon>
        <taxon>Craniata</taxon>
        <taxon>Vertebrata</taxon>
        <taxon>Euteleostomi</taxon>
        <taxon>Mammalia</taxon>
        <taxon>Eutheria</taxon>
        <taxon>Laurasiatheria</taxon>
        <taxon>Carnivora</taxon>
        <taxon>Caniformia</taxon>
        <taxon>Ursidae</taxon>
        <taxon>Ursus</taxon>
    </lineage>
</organism>
<dbReference type="Ensembl" id="ENSUAMT00000009972.1">
    <property type="protein sequence ID" value="ENSUAMP00000008855.1"/>
    <property type="gene ID" value="ENSUAMG00000007420.1"/>
</dbReference>
<dbReference type="PANTHER" id="PTHR46507:SF1">
    <property type="entry name" value="AFADIN- AND ALPHA-ACTININ-BINDING PROTEIN"/>
    <property type="match status" value="1"/>
</dbReference>
<dbReference type="GO" id="GO:0036064">
    <property type="term" value="C:ciliary basal body"/>
    <property type="evidence" value="ECO:0007669"/>
    <property type="project" value="TreeGrafter"/>
</dbReference>
<evidence type="ECO:0000313" key="2">
    <source>
        <dbReference type="Ensembl" id="ENSUAMP00000008855.1"/>
    </source>
</evidence>
<protein>
    <submittedName>
        <fullName evidence="2">Uncharacterized protein</fullName>
    </submittedName>
</protein>
<dbReference type="AlphaFoldDB" id="A0A452QTC2"/>
<dbReference type="Proteomes" id="UP000291022">
    <property type="component" value="Unassembled WGS sequence"/>
</dbReference>
<reference evidence="2" key="2">
    <citation type="submission" date="2025-08" db="UniProtKB">
        <authorList>
            <consortium name="Ensembl"/>
        </authorList>
    </citation>
    <scope>IDENTIFICATION</scope>
</reference>
<dbReference type="PANTHER" id="PTHR46507">
    <property type="entry name" value="AFADIN- AND ALPHA-ACTININ-BINDING PROTEIN"/>
    <property type="match status" value="1"/>
</dbReference>
<dbReference type="GeneTree" id="ENSGT00960000193082"/>
<accession>A0A452QTC2</accession>
<dbReference type="GO" id="GO:0035735">
    <property type="term" value="P:intraciliary transport involved in cilium assembly"/>
    <property type="evidence" value="ECO:0007669"/>
    <property type="project" value="TreeGrafter"/>
</dbReference>
<dbReference type="InterPro" id="IPR052300">
    <property type="entry name" value="Adhesion_Centrosome_assoc"/>
</dbReference>
<evidence type="ECO:0000256" key="1">
    <source>
        <dbReference type="SAM" id="MobiDB-lite"/>
    </source>
</evidence>
<reference evidence="2" key="3">
    <citation type="submission" date="2025-09" db="UniProtKB">
        <authorList>
            <consortium name="Ensembl"/>
        </authorList>
    </citation>
    <scope>IDENTIFICATION</scope>
</reference>
<dbReference type="STRING" id="9643.ENSUAMP00000008855"/>